<gene>
    <name evidence="1" type="ORF">GCM10009119_26200</name>
</gene>
<sequence length="416" mass="48026">MKAEAELQRKDDSLKIWDPNRREHWKTYDVHGFQSTFTAINRDGLFNAIAGWEYVFRFRGECAEQILLETSIFSVFDETLMASVDSVLAPIVKGFVDQCDQVKIIRVKIQFKNNEVYRGTLSKKTAWSLVPNWEEESDDFKVDITTPNYLHNYLGATYKGKCEDNIYVLILLRNQSDIWRQNASFSNMEEVANAFVEEYSAQCGKVNQINFILPYAPAGYYCEGGTKCSMVARKEDGWQLTFANTKTVGSRTYLVKNYLDFFDYFSKDVNTNALMEYSDYFKVFYEDFIEVYGDICKENLGPYTTFEIQTVSTKYDLNGVPYPPEKVGPPQVVNIENQNIARYRKFGGQNNQLQMEKMLSAEVQSRQSNSTGGYLNVISRRLSERNSLTNYVIAQCGSQSFKDAYDRINLFAKRLD</sequence>
<evidence type="ECO:0000313" key="1">
    <source>
        <dbReference type="EMBL" id="GAA0879651.1"/>
    </source>
</evidence>
<proteinExistence type="predicted"/>
<organism evidence="1 2">
    <name type="scientific">Algoriphagus jejuensis</name>
    <dbReference type="NCBI Taxonomy" id="419934"/>
    <lineage>
        <taxon>Bacteria</taxon>
        <taxon>Pseudomonadati</taxon>
        <taxon>Bacteroidota</taxon>
        <taxon>Cytophagia</taxon>
        <taxon>Cytophagales</taxon>
        <taxon>Cyclobacteriaceae</taxon>
        <taxon>Algoriphagus</taxon>
    </lineage>
</organism>
<name>A0ABN1N218_9BACT</name>
<dbReference type="Proteomes" id="UP001500469">
    <property type="component" value="Unassembled WGS sequence"/>
</dbReference>
<dbReference type="EMBL" id="BAAAFI010000028">
    <property type="protein sequence ID" value="GAA0879651.1"/>
    <property type="molecule type" value="Genomic_DNA"/>
</dbReference>
<keyword evidence="2" id="KW-1185">Reference proteome</keyword>
<comment type="caution">
    <text evidence="1">The sequence shown here is derived from an EMBL/GenBank/DDBJ whole genome shotgun (WGS) entry which is preliminary data.</text>
</comment>
<evidence type="ECO:0000313" key="2">
    <source>
        <dbReference type="Proteomes" id="UP001500469"/>
    </source>
</evidence>
<accession>A0ABN1N218</accession>
<protein>
    <submittedName>
        <fullName evidence="1">Uncharacterized protein</fullName>
    </submittedName>
</protein>
<reference evidence="1 2" key="1">
    <citation type="journal article" date="2019" name="Int. J. Syst. Evol. Microbiol.">
        <title>The Global Catalogue of Microorganisms (GCM) 10K type strain sequencing project: providing services to taxonomists for standard genome sequencing and annotation.</title>
        <authorList>
            <consortium name="The Broad Institute Genomics Platform"/>
            <consortium name="The Broad Institute Genome Sequencing Center for Infectious Disease"/>
            <person name="Wu L."/>
            <person name="Ma J."/>
        </authorList>
    </citation>
    <scope>NUCLEOTIDE SEQUENCE [LARGE SCALE GENOMIC DNA]</scope>
    <source>
        <strain evidence="1 2">JCM 16112</strain>
    </source>
</reference>